<evidence type="ECO:0000256" key="2">
    <source>
        <dbReference type="ARBA" id="ARBA00022670"/>
    </source>
</evidence>
<dbReference type="Proteomes" id="UP000222542">
    <property type="component" value="Unassembled WGS sequence"/>
</dbReference>
<keyword evidence="3" id="KW-0378">Hydrolase</keyword>
<dbReference type="PANTHER" id="PTHR33022">
    <property type="entry name" value="DUF1985 DOMAIN-CONTAINING PROTEIN"/>
    <property type="match status" value="1"/>
</dbReference>
<evidence type="ECO:0000256" key="1">
    <source>
        <dbReference type="ARBA" id="ARBA00005234"/>
    </source>
</evidence>
<organism evidence="5 6">
    <name type="scientific">Capsicum annuum</name>
    <name type="common">Capsicum pepper</name>
    <dbReference type="NCBI Taxonomy" id="4072"/>
    <lineage>
        <taxon>Eukaryota</taxon>
        <taxon>Viridiplantae</taxon>
        <taxon>Streptophyta</taxon>
        <taxon>Embryophyta</taxon>
        <taxon>Tracheophyta</taxon>
        <taxon>Spermatophyta</taxon>
        <taxon>Magnoliopsida</taxon>
        <taxon>eudicotyledons</taxon>
        <taxon>Gunneridae</taxon>
        <taxon>Pentapetalae</taxon>
        <taxon>asterids</taxon>
        <taxon>lamiids</taxon>
        <taxon>Solanales</taxon>
        <taxon>Solanaceae</taxon>
        <taxon>Solanoideae</taxon>
        <taxon>Capsiceae</taxon>
        <taxon>Capsicum</taxon>
    </lineage>
</organism>
<evidence type="ECO:0000259" key="4">
    <source>
        <dbReference type="Pfam" id="PF02902"/>
    </source>
</evidence>
<dbReference type="GO" id="GO:0008234">
    <property type="term" value="F:cysteine-type peptidase activity"/>
    <property type="evidence" value="ECO:0007669"/>
    <property type="project" value="InterPro"/>
</dbReference>
<dbReference type="PANTHER" id="PTHR33022:SF13">
    <property type="entry name" value="UBIQUITIN-LIKE PROTEASE FAMILY PROFILE DOMAIN-CONTAINING PROTEIN"/>
    <property type="match status" value="1"/>
</dbReference>
<evidence type="ECO:0000313" key="6">
    <source>
        <dbReference type="Proteomes" id="UP000222542"/>
    </source>
</evidence>
<name>A0A2G2YG31_CAPAN</name>
<sequence>MKKLRDATTVEMKKTVVAISKGVVAISKGKRNDVVKRDPLPKYVFTNIIPTVDELKCLQLPNNDGMDLKDSINSTLPSTSSSQHIKVDQKAKMIASSLLLDDFDDFTTLPPLRLLTRLKSKSDILLAPPSKRRKTDAERTESVDKRFNDIEALMKKHHEEMKKQHEEMMLDLKEKYDAPQKVVIEIDSSNKDVEKNETHFDDLGTLNEHLKNVPEKESETEVKNVAFEHTIDNTITDFSSLVSAIQSEELLQKENLPDLILPTKNTEVLNELLNAYTDKMSKVAGDLNETPFDVEYIKDISQQVSGSLDCGVFVAAYAEFLSNQMQIPSSNLDTEYLRKIYASLLWNYGVKKANKIYSSGHDNPLRHDHFMSLRLTSLIF</sequence>
<dbReference type="InterPro" id="IPR003653">
    <property type="entry name" value="Peptidase_C48_C"/>
</dbReference>
<dbReference type="Gene3D" id="3.40.395.10">
    <property type="entry name" value="Adenoviral Proteinase, Chain A"/>
    <property type="match status" value="1"/>
</dbReference>
<dbReference type="SUPFAM" id="SSF54001">
    <property type="entry name" value="Cysteine proteinases"/>
    <property type="match status" value="1"/>
</dbReference>
<evidence type="ECO:0000313" key="5">
    <source>
        <dbReference type="EMBL" id="PHT68706.1"/>
    </source>
</evidence>
<dbReference type="GO" id="GO:0006508">
    <property type="term" value="P:proteolysis"/>
    <property type="evidence" value="ECO:0007669"/>
    <property type="project" value="UniProtKB-KW"/>
</dbReference>
<reference evidence="5 6" key="2">
    <citation type="journal article" date="2017" name="Genome Biol.">
        <title>New reference genome sequences of hot pepper reveal the massive evolution of plant disease-resistance genes by retroduplication.</title>
        <authorList>
            <person name="Kim S."/>
            <person name="Park J."/>
            <person name="Yeom S.I."/>
            <person name="Kim Y.M."/>
            <person name="Seo E."/>
            <person name="Kim K.T."/>
            <person name="Kim M.S."/>
            <person name="Lee J.M."/>
            <person name="Cheong K."/>
            <person name="Shin H.S."/>
            <person name="Kim S.B."/>
            <person name="Han K."/>
            <person name="Lee J."/>
            <person name="Park M."/>
            <person name="Lee H.A."/>
            <person name="Lee H.Y."/>
            <person name="Lee Y."/>
            <person name="Oh S."/>
            <person name="Lee J.H."/>
            <person name="Choi E."/>
            <person name="Choi E."/>
            <person name="Lee S.E."/>
            <person name="Jeon J."/>
            <person name="Kim H."/>
            <person name="Choi G."/>
            <person name="Song H."/>
            <person name="Lee J."/>
            <person name="Lee S.C."/>
            <person name="Kwon J.K."/>
            <person name="Lee H.Y."/>
            <person name="Koo N."/>
            <person name="Hong Y."/>
            <person name="Kim R.W."/>
            <person name="Kang W.H."/>
            <person name="Huh J.H."/>
            <person name="Kang B.C."/>
            <person name="Yang T.J."/>
            <person name="Lee Y.H."/>
            <person name="Bennetzen J.L."/>
            <person name="Choi D."/>
        </authorList>
    </citation>
    <scope>NUCLEOTIDE SEQUENCE [LARGE SCALE GENOMIC DNA]</scope>
    <source>
        <strain evidence="6">cv. CM334</strain>
    </source>
</reference>
<evidence type="ECO:0000256" key="3">
    <source>
        <dbReference type="ARBA" id="ARBA00022801"/>
    </source>
</evidence>
<dbReference type="Gramene" id="PHT68706">
    <property type="protein sequence ID" value="PHT68706"/>
    <property type="gene ID" value="T459_28193"/>
</dbReference>
<reference evidence="5 6" key="1">
    <citation type="journal article" date="2014" name="Nat. Genet.">
        <title>Genome sequence of the hot pepper provides insights into the evolution of pungency in Capsicum species.</title>
        <authorList>
            <person name="Kim S."/>
            <person name="Park M."/>
            <person name="Yeom S.I."/>
            <person name="Kim Y.M."/>
            <person name="Lee J.M."/>
            <person name="Lee H.A."/>
            <person name="Seo E."/>
            <person name="Choi J."/>
            <person name="Cheong K."/>
            <person name="Kim K.T."/>
            <person name="Jung K."/>
            <person name="Lee G.W."/>
            <person name="Oh S.K."/>
            <person name="Bae C."/>
            <person name="Kim S.B."/>
            <person name="Lee H.Y."/>
            <person name="Kim S.Y."/>
            <person name="Kim M.S."/>
            <person name="Kang B.C."/>
            <person name="Jo Y.D."/>
            <person name="Yang H.B."/>
            <person name="Jeong H.J."/>
            <person name="Kang W.H."/>
            <person name="Kwon J.K."/>
            <person name="Shin C."/>
            <person name="Lim J.Y."/>
            <person name="Park J.H."/>
            <person name="Huh J.H."/>
            <person name="Kim J.S."/>
            <person name="Kim B.D."/>
            <person name="Cohen O."/>
            <person name="Paran I."/>
            <person name="Suh M.C."/>
            <person name="Lee S.B."/>
            <person name="Kim Y.K."/>
            <person name="Shin Y."/>
            <person name="Noh S.J."/>
            <person name="Park J."/>
            <person name="Seo Y.S."/>
            <person name="Kwon S.Y."/>
            <person name="Kim H.A."/>
            <person name="Park J.M."/>
            <person name="Kim H.J."/>
            <person name="Choi S.B."/>
            <person name="Bosland P.W."/>
            <person name="Reeves G."/>
            <person name="Jo S.H."/>
            <person name="Lee B.W."/>
            <person name="Cho H.T."/>
            <person name="Choi H.S."/>
            <person name="Lee M.S."/>
            <person name="Yu Y."/>
            <person name="Do Choi Y."/>
            <person name="Park B.S."/>
            <person name="van Deynze A."/>
            <person name="Ashrafi H."/>
            <person name="Hill T."/>
            <person name="Kim W.T."/>
            <person name="Pai H.S."/>
            <person name="Ahn H.K."/>
            <person name="Yeam I."/>
            <person name="Giovannoni J.J."/>
            <person name="Rose J.K."/>
            <person name="Sorensen I."/>
            <person name="Lee S.J."/>
            <person name="Kim R.W."/>
            <person name="Choi I.Y."/>
            <person name="Choi B.S."/>
            <person name="Lim J.S."/>
            <person name="Lee Y.H."/>
            <person name="Choi D."/>
        </authorList>
    </citation>
    <scope>NUCLEOTIDE SEQUENCE [LARGE SCALE GENOMIC DNA]</scope>
    <source>
        <strain evidence="6">cv. CM334</strain>
    </source>
</reference>
<comment type="similarity">
    <text evidence="1">Belongs to the peptidase C48 family.</text>
</comment>
<dbReference type="EMBL" id="AYRZ02000011">
    <property type="protein sequence ID" value="PHT68706.1"/>
    <property type="molecule type" value="Genomic_DNA"/>
</dbReference>
<proteinExistence type="inferred from homology"/>
<comment type="caution">
    <text evidence="5">The sequence shown here is derived from an EMBL/GenBank/DDBJ whole genome shotgun (WGS) entry which is preliminary data.</text>
</comment>
<keyword evidence="6" id="KW-1185">Reference proteome</keyword>
<dbReference type="InterPro" id="IPR038765">
    <property type="entry name" value="Papain-like_cys_pep_sf"/>
</dbReference>
<keyword evidence="2" id="KW-0645">Protease</keyword>
<dbReference type="Pfam" id="PF02902">
    <property type="entry name" value="Peptidase_C48"/>
    <property type="match status" value="1"/>
</dbReference>
<accession>A0A2G2YG31</accession>
<protein>
    <recommendedName>
        <fullName evidence="4">Ubiquitin-like protease family profile domain-containing protein</fullName>
    </recommendedName>
</protein>
<gene>
    <name evidence="5" type="ORF">T459_28193</name>
</gene>
<dbReference type="AlphaFoldDB" id="A0A2G2YG31"/>
<feature type="domain" description="Ubiquitin-like protease family profile" evidence="4">
    <location>
        <begin position="267"/>
        <end position="342"/>
    </location>
</feature>